<protein>
    <recommendedName>
        <fullName evidence="3">DUF3168 domain-containing protein</fullName>
    </recommendedName>
</protein>
<sequence>MYSDKRPFPDAERVVMALLGDLATVVVVTPREIIEPLIQVHRAGGSDNGVTDVARLETECIALSRHDAWRLAEAVRQRILNSGATVHGGALIDRTAVEIAPQQIPDENPDIRRVVATYRLSMRRPLSVGKE</sequence>
<organism evidence="1 2">
    <name type="scientific">Saccharopolyspora taberi</name>
    <dbReference type="NCBI Taxonomy" id="60895"/>
    <lineage>
        <taxon>Bacteria</taxon>
        <taxon>Bacillati</taxon>
        <taxon>Actinomycetota</taxon>
        <taxon>Actinomycetes</taxon>
        <taxon>Pseudonocardiales</taxon>
        <taxon>Pseudonocardiaceae</taxon>
        <taxon>Saccharopolyspora</taxon>
    </lineage>
</organism>
<name>A0ABN3VK34_9PSEU</name>
<dbReference type="RefSeq" id="WP_344684629.1">
    <property type="nucleotide sequence ID" value="NZ_BAAAUX010000024.1"/>
</dbReference>
<dbReference type="Pfam" id="PF23841">
    <property type="entry name" value="Phage_tail_terminator_2"/>
    <property type="match status" value="1"/>
</dbReference>
<reference evidence="1 2" key="1">
    <citation type="journal article" date="2019" name="Int. J. Syst. Evol. Microbiol.">
        <title>The Global Catalogue of Microorganisms (GCM) 10K type strain sequencing project: providing services to taxonomists for standard genome sequencing and annotation.</title>
        <authorList>
            <consortium name="The Broad Institute Genomics Platform"/>
            <consortium name="The Broad Institute Genome Sequencing Center for Infectious Disease"/>
            <person name="Wu L."/>
            <person name="Ma J."/>
        </authorList>
    </citation>
    <scope>NUCLEOTIDE SEQUENCE [LARGE SCALE GENOMIC DNA]</scope>
    <source>
        <strain evidence="1 2">JCM 9383</strain>
    </source>
</reference>
<keyword evidence="2" id="KW-1185">Reference proteome</keyword>
<accession>A0ABN3VK34</accession>
<proteinExistence type="predicted"/>
<dbReference type="Proteomes" id="UP001500979">
    <property type="component" value="Unassembled WGS sequence"/>
</dbReference>
<evidence type="ECO:0000313" key="1">
    <source>
        <dbReference type="EMBL" id="GAA2812793.1"/>
    </source>
</evidence>
<evidence type="ECO:0008006" key="3">
    <source>
        <dbReference type="Google" id="ProtNLM"/>
    </source>
</evidence>
<gene>
    <name evidence="1" type="ORF">GCM10010470_55290</name>
</gene>
<evidence type="ECO:0000313" key="2">
    <source>
        <dbReference type="Proteomes" id="UP001500979"/>
    </source>
</evidence>
<dbReference type="InterPro" id="IPR057003">
    <property type="entry name" value="Phage_tail_terminator_2"/>
</dbReference>
<comment type="caution">
    <text evidence="1">The sequence shown here is derived from an EMBL/GenBank/DDBJ whole genome shotgun (WGS) entry which is preliminary data.</text>
</comment>
<dbReference type="EMBL" id="BAAAUX010000024">
    <property type="protein sequence ID" value="GAA2812793.1"/>
    <property type="molecule type" value="Genomic_DNA"/>
</dbReference>